<keyword evidence="4" id="KW-1185">Reference proteome</keyword>
<organism evidence="3 4">
    <name type="scientific">Linum trigynum</name>
    <dbReference type="NCBI Taxonomy" id="586398"/>
    <lineage>
        <taxon>Eukaryota</taxon>
        <taxon>Viridiplantae</taxon>
        <taxon>Streptophyta</taxon>
        <taxon>Embryophyta</taxon>
        <taxon>Tracheophyta</taxon>
        <taxon>Spermatophyta</taxon>
        <taxon>Magnoliopsida</taxon>
        <taxon>eudicotyledons</taxon>
        <taxon>Gunneridae</taxon>
        <taxon>Pentapetalae</taxon>
        <taxon>rosids</taxon>
        <taxon>fabids</taxon>
        <taxon>Malpighiales</taxon>
        <taxon>Linaceae</taxon>
        <taxon>Linum</taxon>
    </lineage>
</organism>
<evidence type="ECO:0000313" key="4">
    <source>
        <dbReference type="Proteomes" id="UP001497516"/>
    </source>
</evidence>
<protein>
    <recommendedName>
        <fullName evidence="5">Secreted protein</fullName>
    </recommendedName>
</protein>
<dbReference type="EMBL" id="OZ034819">
    <property type="protein sequence ID" value="CAL1393363.1"/>
    <property type="molecule type" value="Genomic_DNA"/>
</dbReference>
<keyword evidence="2" id="KW-0812">Transmembrane</keyword>
<gene>
    <name evidence="3" type="ORF">LTRI10_LOCUS33948</name>
</gene>
<feature type="transmembrane region" description="Helical" evidence="2">
    <location>
        <begin position="12"/>
        <end position="29"/>
    </location>
</feature>
<keyword evidence="2" id="KW-0472">Membrane</keyword>
<sequence length="95" mass="10841">MGSSLPSLLRRLGQLLIAMVLSIFLACLNNQQRQRHRKSNKIGDQSDQNAEEMPKGAFDSRSATVCRRSTVFHAYGRLSIDDKNMIQRIKHRTVK</sequence>
<evidence type="ECO:0008006" key="5">
    <source>
        <dbReference type="Google" id="ProtNLM"/>
    </source>
</evidence>
<accession>A0AAV2F527</accession>
<reference evidence="3 4" key="1">
    <citation type="submission" date="2024-04" db="EMBL/GenBank/DDBJ databases">
        <authorList>
            <person name="Fracassetti M."/>
        </authorList>
    </citation>
    <scope>NUCLEOTIDE SEQUENCE [LARGE SCALE GENOMIC DNA]</scope>
</reference>
<feature type="region of interest" description="Disordered" evidence="1">
    <location>
        <begin position="31"/>
        <end position="61"/>
    </location>
</feature>
<dbReference type="AlphaFoldDB" id="A0AAV2F527"/>
<evidence type="ECO:0000256" key="2">
    <source>
        <dbReference type="SAM" id="Phobius"/>
    </source>
</evidence>
<evidence type="ECO:0000313" key="3">
    <source>
        <dbReference type="EMBL" id="CAL1393363.1"/>
    </source>
</evidence>
<keyword evidence="2" id="KW-1133">Transmembrane helix</keyword>
<evidence type="ECO:0000256" key="1">
    <source>
        <dbReference type="SAM" id="MobiDB-lite"/>
    </source>
</evidence>
<name>A0AAV2F527_9ROSI</name>
<proteinExistence type="predicted"/>
<dbReference type="Proteomes" id="UP001497516">
    <property type="component" value="Chromosome 6"/>
</dbReference>